<evidence type="ECO:0000256" key="1">
    <source>
        <dbReference type="ARBA" id="ARBA00006754"/>
    </source>
</evidence>
<protein>
    <submittedName>
        <fullName evidence="4">Helix-turn-helix domain-containing protein</fullName>
    </submittedName>
</protein>
<evidence type="ECO:0000259" key="3">
    <source>
        <dbReference type="Pfam" id="PF17853"/>
    </source>
</evidence>
<proteinExistence type="inferred from homology"/>
<comment type="caution">
    <text evidence="4">The sequence shown here is derived from an EMBL/GenBank/DDBJ whole genome shotgun (WGS) entry which is preliminary data.</text>
</comment>
<feature type="domain" description="PucR C-terminal helix-turn-helix" evidence="2">
    <location>
        <begin position="315"/>
        <end position="369"/>
    </location>
</feature>
<dbReference type="Gene3D" id="1.10.10.2840">
    <property type="entry name" value="PucR C-terminal helix-turn-helix domain"/>
    <property type="match status" value="1"/>
</dbReference>
<dbReference type="EMBL" id="BAAAGX010000046">
    <property type="protein sequence ID" value="GAA0281876.1"/>
    <property type="molecule type" value="Genomic_DNA"/>
</dbReference>
<dbReference type="Pfam" id="PF17853">
    <property type="entry name" value="GGDEF_2"/>
    <property type="match status" value="1"/>
</dbReference>
<dbReference type="InterPro" id="IPR051448">
    <property type="entry name" value="CdaR-like_regulators"/>
</dbReference>
<dbReference type="InterPro" id="IPR025736">
    <property type="entry name" value="PucR_C-HTH_dom"/>
</dbReference>
<dbReference type="InterPro" id="IPR042070">
    <property type="entry name" value="PucR_C-HTH_sf"/>
</dbReference>
<dbReference type="Proteomes" id="UP001500967">
    <property type="component" value="Unassembled WGS sequence"/>
</dbReference>
<organism evidence="4 5">
    <name type="scientific">Cryptosporangium japonicum</name>
    <dbReference type="NCBI Taxonomy" id="80872"/>
    <lineage>
        <taxon>Bacteria</taxon>
        <taxon>Bacillati</taxon>
        <taxon>Actinomycetota</taxon>
        <taxon>Actinomycetes</taxon>
        <taxon>Cryptosporangiales</taxon>
        <taxon>Cryptosporangiaceae</taxon>
        <taxon>Cryptosporangium</taxon>
    </lineage>
</organism>
<accession>A0ABP3EYS9</accession>
<comment type="similarity">
    <text evidence="1">Belongs to the CdaR family.</text>
</comment>
<dbReference type="RefSeq" id="WP_344654385.1">
    <property type="nucleotide sequence ID" value="NZ_BAAAGX010000046.1"/>
</dbReference>
<name>A0ABP3EYS9_9ACTN</name>
<evidence type="ECO:0000259" key="2">
    <source>
        <dbReference type="Pfam" id="PF13556"/>
    </source>
</evidence>
<dbReference type="PANTHER" id="PTHR33744">
    <property type="entry name" value="CARBOHYDRATE DIACID REGULATOR"/>
    <property type="match status" value="1"/>
</dbReference>
<reference evidence="5" key="1">
    <citation type="journal article" date="2019" name="Int. J. Syst. Evol. Microbiol.">
        <title>The Global Catalogue of Microorganisms (GCM) 10K type strain sequencing project: providing services to taxonomists for standard genome sequencing and annotation.</title>
        <authorList>
            <consortium name="The Broad Institute Genomics Platform"/>
            <consortium name="The Broad Institute Genome Sequencing Center for Infectious Disease"/>
            <person name="Wu L."/>
            <person name="Ma J."/>
        </authorList>
    </citation>
    <scope>NUCLEOTIDE SEQUENCE [LARGE SCALE GENOMIC DNA]</scope>
    <source>
        <strain evidence="5">JCM 10425</strain>
    </source>
</reference>
<dbReference type="InterPro" id="IPR041522">
    <property type="entry name" value="CdaR_GGDEF"/>
</dbReference>
<feature type="domain" description="CdaR GGDEF-like" evidence="3">
    <location>
        <begin position="142"/>
        <end position="260"/>
    </location>
</feature>
<gene>
    <name evidence="4" type="ORF">GCM10009539_82220</name>
</gene>
<sequence length="376" mass="39247">MKGLLLRLSALDADAEAAVRVIAYFDALVEHRATPAALVRATAGLAECPCGLERPDGPVLRYDADGEPATARGAASGEIDFGGGRLWLERPGGPAPLDELVLERASLAARVLLVAPARAGAPHLADPALVELVLSDREAAADRTRALRLLGLEPDRPVRVVAVTDERGRDPGAEAVALVARGRPVRSVRVAVIGGVAAVLLQRRDGSASPADDLRAALSSRVAESRAGKATGSGIRVGVGGNVDGLAAGTSWEQARLALRFASAACAPAEAVVDHDELGPLALLADIPTARLRDQPDVRALDAHARTDSGALDVAALEAFCRTGSLRQAAATLYLHHSSVAARLAHVEDALGWHLDDPRDRFRAQLALWARKLATD</sequence>
<dbReference type="Pfam" id="PF13556">
    <property type="entry name" value="HTH_30"/>
    <property type="match status" value="1"/>
</dbReference>
<dbReference type="PANTHER" id="PTHR33744:SF1">
    <property type="entry name" value="DNA-BINDING TRANSCRIPTIONAL ACTIVATOR ADER"/>
    <property type="match status" value="1"/>
</dbReference>
<evidence type="ECO:0000313" key="4">
    <source>
        <dbReference type="EMBL" id="GAA0281876.1"/>
    </source>
</evidence>
<keyword evidence="5" id="KW-1185">Reference proteome</keyword>
<evidence type="ECO:0000313" key="5">
    <source>
        <dbReference type="Proteomes" id="UP001500967"/>
    </source>
</evidence>